<protein>
    <submittedName>
        <fullName evidence="5">Glycosyltransferase</fullName>
    </submittedName>
</protein>
<dbReference type="InterPro" id="IPR001173">
    <property type="entry name" value="Glyco_trans_2-like"/>
</dbReference>
<evidence type="ECO:0000256" key="2">
    <source>
        <dbReference type="ARBA" id="ARBA00022676"/>
    </source>
</evidence>
<sequence>MNSKSLISVVMPAFNAQAHLAEAMQSVLGQTYENFELILVDDGSSDETLGIARSFSDPRIRVVENEKNLGLVNTLNKALGLCKGDYIARMDSDDICVPERFALQVDFLERHREVGVVGGAIRFFDNVPAPYTFRFPTSHDDIRVALMFYCPLAHPALMFRRSVYDQGHLVYTSEFPHAEDYWLWSRLTREVRTANLPDLLLHYRLHKKQVSTSESNHQYLASRAVRNWMFEQVGVAASPTESDLHESLILERYGPTAEYLNETARWFARLEAANASTGFWGERALRDLLAERFRKVLTETGFHTYRNTAVAEAQRYLPPPSMDVGPSPWQSTLAFRRRCRSAIKRLLGRAG</sequence>
<reference evidence="5 6" key="1">
    <citation type="submission" date="2019-05" db="EMBL/GenBank/DDBJ databases">
        <title>Whole genome sequence analysis of Cupriavidus campinensis S14E4C strain.</title>
        <authorList>
            <person name="Abbaszade G."/>
            <person name="Szabo A."/>
            <person name="Toumi M."/>
            <person name="Toth E."/>
        </authorList>
    </citation>
    <scope>NUCLEOTIDE SEQUENCE [LARGE SCALE GENOMIC DNA]</scope>
    <source>
        <strain evidence="5 6">S14E4C</strain>
    </source>
</reference>
<comment type="similarity">
    <text evidence="1">Belongs to the glycosyltransferase 2 family.</text>
</comment>
<gene>
    <name evidence="5" type="ORF">FGG12_12505</name>
</gene>
<evidence type="ECO:0000259" key="4">
    <source>
        <dbReference type="Pfam" id="PF00535"/>
    </source>
</evidence>
<evidence type="ECO:0000256" key="3">
    <source>
        <dbReference type="ARBA" id="ARBA00022679"/>
    </source>
</evidence>
<dbReference type="SUPFAM" id="SSF53448">
    <property type="entry name" value="Nucleotide-diphospho-sugar transferases"/>
    <property type="match status" value="1"/>
</dbReference>
<name>A0ABY3ENE9_9BURK</name>
<accession>A0ABY3ENE9</accession>
<keyword evidence="6" id="KW-1185">Reference proteome</keyword>
<keyword evidence="3" id="KW-0808">Transferase</keyword>
<dbReference type="InterPro" id="IPR029044">
    <property type="entry name" value="Nucleotide-diphossugar_trans"/>
</dbReference>
<dbReference type="InterPro" id="IPR050834">
    <property type="entry name" value="Glycosyltransf_2"/>
</dbReference>
<feature type="domain" description="Glycosyltransferase 2-like" evidence="4">
    <location>
        <begin position="8"/>
        <end position="132"/>
    </location>
</feature>
<dbReference type="Proteomes" id="UP000318943">
    <property type="component" value="Unassembled WGS sequence"/>
</dbReference>
<dbReference type="PANTHER" id="PTHR43685">
    <property type="entry name" value="GLYCOSYLTRANSFERASE"/>
    <property type="match status" value="1"/>
</dbReference>
<organism evidence="5 6">
    <name type="scientific">Cupriavidus campinensis</name>
    <dbReference type="NCBI Taxonomy" id="151783"/>
    <lineage>
        <taxon>Bacteria</taxon>
        <taxon>Pseudomonadati</taxon>
        <taxon>Pseudomonadota</taxon>
        <taxon>Betaproteobacteria</taxon>
        <taxon>Burkholderiales</taxon>
        <taxon>Burkholderiaceae</taxon>
        <taxon>Cupriavidus</taxon>
    </lineage>
</organism>
<evidence type="ECO:0000313" key="6">
    <source>
        <dbReference type="Proteomes" id="UP000318943"/>
    </source>
</evidence>
<comment type="caution">
    <text evidence="5">The sequence shown here is derived from an EMBL/GenBank/DDBJ whole genome shotgun (WGS) entry which is preliminary data.</text>
</comment>
<proteinExistence type="inferred from homology"/>
<dbReference type="RefSeq" id="WP_144197993.1">
    <property type="nucleotide sequence ID" value="NZ_VCIZ01000006.1"/>
</dbReference>
<evidence type="ECO:0000313" key="5">
    <source>
        <dbReference type="EMBL" id="TSP12410.1"/>
    </source>
</evidence>
<evidence type="ECO:0000256" key="1">
    <source>
        <dbReference type="ARBA" id="ARBA00006739"/>
    </source>
</evidence>
<keyword evidence="2" id="KW-0328">Glycosyltransferase</keyword>
<dbReference type="EMBL" id="VCIZ01000006">
    <property type="protein sequence ID" value="TSP12410.1"/>
    <property type="molecule type" value="Genomic_DNA"/>
</dbReference>
<dbReference type="Pfam" id="PF00535">
    <property type="entry name" value="Glycos_transf_2"/>
    <property type="match status" value="1"/>
</dbReference>
<dbReference type="PANTHER" id="PTHR43685:SF5">
    <property type="entry name" value="GLYCOSYLTRANSFERASE EPSE-RELATED"/>
    <property type="match status" value="1"/>
</dbReference>
<dbReference type="Gene3D" id="3.90.550.10">
    <property type="entry name" value="Spore Coat Polysaccharide Biosynthesis Protein SpsA, Chain A"/>
    <property type="match status" value="1"/>
</dbReference>